<comment type="caution">
    <text evidence="2">The sequence shown here is derived from an EMBL/GenBank/DDBJ whole genome shotgun (WGS) entry which is preliminary data.</text>
</comment>
<gene>
    <name evidence="2" type="ORF">CVO77_12260</name>
</gene>
<proteinExistence type="predicted"/>
<dbReference type="Pfam" id="PF13471">
    <property type="entry name" value="Transglut_core3"/>
    <property type="match status" value="1"/>
</dbReference>
<dbReference type="AlphaFoldDB" id="A0A2S8B0K2"/>
<dbReference type="InterPro" id="IPR053521">
    <property type="entry name" value="McjB-like"/>
</dbReference>
<accession>A0A2S8B0K2</accession>
<organism evidence="2 3">
    <name type="scientific">Sphingopyxis lindanitolerans</name>
    <dbReference type="NCBI Taxonomy" id="2054227"/>
    <lineage>
        <taxon>Bacteria</taxon>
        <taxon>Pseudomonadati</taxon>
        <taxon>Pseudomonadota</taxon>
        <taxon>Alphaproteobacteria</taxon>
        <taxon>Sphingomonadales</taxon>
        <taxon>Sphingomonadaceae</taxon>
        <taxon>Sphingopyxis</taxon>
    </lineage>
</organism>
<evidence type="ECO:0000259" key="1">
    <source>
        <dbReference type="Pfam" id="PF13471"/>
    </source>
</evidence>
<feature type="domain" description="Microcin J25-processing protein McjB C-terminal" evidence="1">
    <location>
        <begin position="118"/>
        <end position="214"/>
    </location>
</feature>
<dbReference type="EMBL" id="PHFW01000003">
    <property type="protein sequence ID" value="PQM25883.1"/>
    <property type="molecule type" value="Genomic_DNA"/>
</dbReference>
<evidence type="ECO:0000313" key="3">
    <source>
        <dbReference type="Proteomes" id="UP000238954"/>
    </source>
</evidence>
<dbReference type="InterPro" id="IPR032708">
    <property type="entry name" value="McjB_C"/>
</dbReference>
<dbReference type="NCBIfam" id="NF033537">
    <property type="entry name" value="lasso_biosyn_B2"/>
    <property type="match status" value="1"/>
</dbReference>
<name>A0A2S8B0K2_9SPHN</name>
<protein>
    <recommendedName>
        <fullName evidence="1">Microcin J25-processing protein McjB C-terminal domain-containing protein</fullName>
    </recommendedName>
</protein>
<sequence length="216" mass="23190">MGWTLAPGVGFCLAGGDLIFLDVRTDRYLQLCGERRAAFERLCAREPNDSDAMESLIGTGLFARSETPTAIAPIEMEVPETDLAAAPIPRTGLPFITAAARSLYWARKALLPERLAATLDGFTAAKRAAAGDADDMALAALASAYADARRWVPIPPRCLVDALALYRLSLRKGFAPTLVFGVRSQPFAAHCWLQSHSAVLTGTAEEASNFRPLLAI</sequence>
<reference evidence="3" key="1">
    <citation type="submission" date="2017-11" db="EMBL/GenBank/DDBJ databases">
        <title>The complete genome sequence of Sphingopyxis pomeranensis sp. nov. strain WS5A3p.</title>
        <authorList>
            <person name="Kaminski M.A."/>
        </authorList>
    </citation>
    <scope>NUCLEOTIDE SEQUENCE [LARGE SCALE GENOMIC DNA]</scope>
    <source>
        <strain evidence="3">WS5A3p</strain>
    </source>
</reference>
<dbReference type="RefSeq" id="WP_105999305.1">
    <property type="nucleotide sequence ID" value="NZ_CM009578.1"/>
</dbReference>
<dbReference type="OrthoDB" id="119963at2"/>
<keyword evidence="3" id="KW-1185">Reference proteome</keyword>
<evidence type="ECO:0000313" key="2">
    <source>
        <dbReference type="EMBL" id="PQM25883.1"/>
    </source>
</evidence>
<dbReference type="Proteomes" id="UP000238954">
    <property type="component" value="Chromosome"/>
</dbReference>